<dbReference type="EMBL" id="JAQQDW010000203">
    <property type="protein sequence ID" value="MFM0109340.1"/>
    <property type="molecule type" value="Genomic_DNA"/>
</dbReference>
<proteinExistence type="predicted"/>
<dbReference type="Proteomes" id="UP001629235">
    <property type="component" value="Unassembled WGS sequence"/>
</dbReference>
<evidence type="ECO:0000313" key="2">
    <source>
        <dbReference type="Proteomes" id="UP001629235"/>
    </source>
</evidence>
<keyword evidence="2" id="KW-1185">Reference proteome</keyword>
<name>A0ACC7NP96_9BURK</name>
<protein>
    <submittedName>
        <fullName evidence="1">ABC transporter permease</fullName>
    </submittedName>
</protein>
<organism evidence="1 2">
    <name type="scientific">Paraburkholderia rhynchosiae</name>
    <dbReference type="NCBI Taxonomy" id="487049"/>
    <lineage>
        <taxon>Bacteria</taxon>
        <taxon>Pseudomonadati</taxon>
        <taxon>Pseudomonadota</taxon>
        <taxon>Betaproteobacteria</taxon>
        <taxon>Burkholderiales</taxon>
        <taxon>Burkholderiaceae</taxon>
        <taxon>Paraburkholderia</taxon>
    </lineage>
</organism>
<gene>
    <name evidence="1" type="ORF">PQR01_39745</name>
</gene>
<evidence type="ECO:0000313" key="1">
    <source>
        <dbReference type="EMBL" id="MFM0109340.1"/>
    </source>
</evidence>
<comment type="caution">
    <text evidence="1">The sequence shown here is derived from an EMBL/GenBank/DDBJ whole genome shotgun (WGS) entry which is preliminary data.</text>
</comment>
<sequence>MAATLHRNGHHSLKGIRLAPLRGLLVAFAVLALVFAALDLSLAQPFGFSDLSSTASGTASLALAAMGETAIIVSGGLDLSAGAVLSLTNCLFVTQVGTSAGSVVLWTLLAIAAGGCVGAVNGFFVAYVRLQPVVVTLATMFITQGVTLLILKQPGGTVPPEFTTALTGDIANGHIPMPLVVIGVALLVWYVVKKSRFGTMIYAVGSDEGAAHLKALPTRKAKFWVYVLGGCFYGAAGVFFSAQTGGGDPLVGAGMLLPIFVAVVLGGTPLGGGRGGCLGTVIGAFSVTLIANMLLVLNVSTYYSTIVEGGILILAVLGTSTGLRWSGLFNWSPIQRNRAVAAEASNSTIIRQAPASHEATAAVQEAVPAPTFRERLRHSRETLRLCVPSYVGLLALLAVTLVLFSGNIGTLGYLKSLLVLSSFLAVLALGQGAVVLSGGLDLSVPFTITLAGVVLTGMTNGSDIAALWGVPAVLLLGAAIGAINGIGVSVLRISPLIMTLAMNGILQGAALVYDNGAPTGFAPPTIRWLMTGQLLGIPPVIFFLCAFGLLSLYLLHRTVYGRRLFAVGSNPVSAKFSGVPVTKVLILTYALSGLCSALVGVMLSGFTGQAFNDMGDPYLLTSIAVVVVGGTLMTGGRGHYAGMLGGALMLTALSTLLSGSSLPVAARGVVYGLVVLAAVVAMREKRAS</sequence>
<reference evidence="1 2" key="1">
    <citation type="journal article" date="2024" name="Chem. Sci.">
        <title>Discovery of megapolipeptins by genome mining of a Burkholderiales bacteria collection.</title>
        <authorList>
            <person name="Paulo B.S."/>
            <person name="Recchia M.J.J."/>
            <person name="Lee S."/>
            <person name="Fergusson C.H."/>
            <person name="Romanowski S.B."/>
            <person name="Hernandez A."/>
            <person name="Krull N."/>
            <person name="Liu D.Y."/>
            <person name="Cavanagh H."/>
            <person name="Bos A."/>
            <person name="Gray C.A."/>
            <person name="Murphy B.T."/>
            <person name="Linington R.G."/>
            <person name="Eustaquio A.S."/>
        </authorList>
    </citation>
    <scope>NUCLEOTIDE SEQUENCE [LARGE SCALE GENOMIC DNA]</scope>
    <source>
        <strain evidence="1 2">RL18-126-BIB-B</strain>
    </source>
</reference>
<accession>A0ACC7NP96</accession>